<dbReference type="OrthoDB" id="7328659at2"/>
<dbReference type="PANTHER" id="PTHR30035">
    <property type="entry name" value="LIPOPROTEIN VACJ-RELATED"/>
    <property type="match status" value="1"/>
</dbReference>
<dbReference type="HOGENOM" id="CLU_052028_0_0_7"/>
<dbReference type="SUPFAM" id="SSF53474">
    <property type="entry name" value="alpha/beta-Hydrolases"/>
    <property type="match status" value="1"/>
</dbReference>
<dbReference type="Proteomes" id="UP000035036">
    <property type="component" value="Chromosome"/>
</dbReference>
<gene>
    <name evidence="2" type="ORF">GSUB_07250</name>
</gene>
<dbReference type="AlphaFoldDB" id="A0A0B5FGD4"/>
<dbReference type="PANTHER" id="PTHR30035:SF1">
    <property type="entry name" value="AB HYDROLASE-1 DOMAIN-CONTAINING PROTEIN"/>
    <property type="match status" value="1"/>
</dbReference>
<dbReference type="STRING" id="483547.GSUB_07250"/>
<dbReference type="EMBL" id="CP010311">
    <property type="protein sequence ID" value="AJF06383.1"/>
    <property type="molecule type" value="Genomic_DNA"/>
</dbReference>
<dbReference type="InterPro" id="IPR007428">
    <property type="entry name" value="MlaA"/>
</dbReference>
<evidence type="ECO:0000256" key="1">
    <source>
        <dbReference type="SAM" id="SignalP"/>
    </source>
</evidence>
<dbReference type="InterPro" id="IPR029058">
    <property type="entry name" value="AB_hydrolase_fold"/>
</dbReference>
<proteinExistence type="predicted"/>
<feature type="signal peptide" evidence="1">
    <location>
        <begin position="1"/>
        <end position="26"/>
    </location>
</feature>
<keyword evidence="3" id="KW-1185">Reference proteome</keyword>
<dbReference type="Gene3D" id="3.40.50.1820">
    <property type="entry name" value="alpha/beta hydrolase"/>
    <property type="match status" value="1"/>
</dbReference>
<sequence>MRLPVKISLLGILVPALLLLAGPVSAKEARSYDYPFDNPFEATVVGTPDEYQPELPKEIPSEIFSIKTFVRRPVPKIFWYQKGMDFSLVAQPRKAPLVFLIAGTGGAHDSGKMRVLQRALYQAGFHVLSLSSPTHMNFIISSSETMVPGDLRDDSRDLYRSMALAWQKVRSTVEVSAFHLAGYSLGAAQAPFVAQIDDERQLFNFEKVLMINPPVDLYKSVKRLDRLLEENIPGGPENFNVWFRDVMNHLSKINRELDLFKLSENALYTVYKHYPVTDEFLAALIGISFRISAANMVFTSDVMHGGGFMIPPGVELSPYQPLEDYFIVAHHTPFSDYFREFMLPYYQEREAGLTGEELQRRQTLQSIGDYLRQNPRLGLMHNRDDIIVSPEEVDWLEETMGERARIYPHGGHCGNMAHYDNLAAMVAFFTGQDQWNEN</sequence>
<organism evidence="2 3">
    <name type="scientific">Geoalkalibacter subterraneus</name>
    <dbReference type="NCBI Taxonomy" id="483547"/>
    <lineage>
        <taxon>Bacteria</taxon>
        <taxon>Pseudomonadati</taxon>
        <taxon>Thermodesulfobacteriota</taxon>
        <taxon>Desulfuromonadia</taxon>
        <taxon>Desulfuromonadales</taxon>
        <taxon>Geoalkalibacteraceae</taxon>
        <taxon>Geoalkalibacter</taxon>
    </lineage>
</organism>
<reference evidence="2 3" key="1">
    <citation type="journal article" date="2015" name="Genome Announc.">
        <title>Genomes of Geoalkalibacter ferrihydriticus Z-0531T and Geoalkalibacter subterraneus Red1T, Two Haloalkaliphilic Metal-Reducing Deltaproteobacteria.</title>
        <authorList>
            <person name="Badalamenti J.P."/>
            <person name="Krajmalnik-Brown R."/>
            <person name="Torres C.I."/>
            <person name="Bond D.R."/>
        </authorList>
    </citation>
    <scope>NUCLEOTIDE SEQUENCE [LARGE SCALE GENOMIC DNA]</scope>
    <source>
        <strain evidence="2 3">Red1</strain>
    </source>
</reference>
<feature type="chain" id="PRO_5002102825" evidence="1">
    <location>
        <begin position="27"/>
        <end position="438"/>
    </location>
</feature>
<keyword evidence="1" id="KW-0732">Signal</keyword>
<name>A0A0B5FGD4_9BACT</name>
<protein>
    <submittedName>
        <fullName evidence="2">Uncharacterized protein</fullName>
    </submittedName>
</protein>
<dbReference type="KEGG" id="gsb:GSUB_07250"/>
<dbReference type="GO" id="GO:0016020">
    <property type="term" value="C:membrane"/>
    <property type="evidence" value="ECO:0007669"/>
    <property type="project" value="InterPro"/>
</dbReference>
<evidence type="ECO:0000313" key="3">
    <source>
        <dbReference type="Proteomes" id="UP000035036"/>
    </source>
</evidence>
<evidence type="ECO:0000313" key="2">
    <source>
        <dbReference type="EMBL" id="AJF06383.1"/>
    </source>
</evidence>
<accession>A0A0B5FGD4</accession>